<gene>
    <name evidence="3" type="ORF">ABEG18_24240</name>
</gene>
<feature type="transmembrane region" description="Helical" evidence="2">
    <location>
        <begin position="74"/>
        <end position="93"/>
    </location>
</feature>
<name>A0AAU7JEY6_9HYPH</name>
<dbReference type="AlphaFoldDB" id="A0AAU7JEY6"/>
<dbReference type="InterPro" id="IPR024399">
    <property type="entry name" value="DUF2628"/>
</dbReference>
<evidence type="ECO:0000256" key="1">
    <source>
        <dbReference type="SAM" id="MobiDB-lite"/>
    </source>
</evidence>
<evidence type="ECO:0000256" key="2">
    <source>
        <dbReference type="SAM" id="Phobius"/>
    </source>
</evidence>
<keyword evidence="2" id="KW-1133">Transmembrane helix</keyword>
<keyword evidence="2" id="KW-0472">Membrane</keyword>
<dbReference type="EMBL" id="CP157484">
    <property type="protein sequence ID" value="XBO38766.1"/>
    <property type="molecule type" value="Genomic_DNA"/>
</dbReference>
<sequence>MTTYSVHLPAEAAPGSPAGLERAVLVKEGFHWLALFFPLIWLLANRLWIAFLALLALTVALVFVGRAAGLGDGAIGVLDVMLGLFVAISASDLKTWGLARRGYAVRDVVTGASRDEAERRFFDRWLSRATEVPVRLGGSPGPAPSQAVRPQPQVLGLFPDAGSAR</sequence>
<protein>
    <submittedName>
        <fullName evidence="3">DUF2628 domain-containing protein</fullName>
    </submittedName>
</protein>
<feature type="region of interest" description="Disordered" evidence="1">
    <location>
        <begin position="136"/>
        <end position="165"/>
    </location>
</feature>
<feature type="transmembrane region" description="Helical" evidence="2">
    <location>
        <begin position="49"/>
        <end position="68"/>
    </location>
</feature>
<reference evidence="3" key="1">
    <citation type="submission" date="2024-05" db="EMBL/GenBank/DDBJ databases">
        <authorList>
            <person name="Kim S."/>
            <person name="Heo J."/>
            <person name="Choi H."/>
            <person name="Choi Y."/>
            <person name="Kwon S.-W."/>
            <person name="Kim Y."/>
        </authorList>
    </citation>
    <scope>NUCLEOTIDE SEQUENCE</scope>
    <source>
        <strain evidence="3">KACC 23698</strain>
    </source>
</reference>
<dbReference type="Pfam" id="PF10947">
    <property type="entry name" value="DUF2628"/>
    <property type="match status" value="1"/>
</dbReference>
<evidence type="ECO:0000313" key="3">
    <source>
        <dbReference type="EMBL" id="XBO38766.1"/>
    </source>
</evidence>
<accession>A0AAU7JEY6</accession>
<organism evidence="3">
    <name type="scientific">Alsobacter sp. KACC 23698</name>
    <dbReference type="NCBI Taxonomy" id="3149229"/>
    <lineage>
        <taxon>Bacteria</taxon>
        <taxon>Pseudomonadati</taxon>
        <taxon>Pseudomonadota</taxon>
        <taxon>Alphaproteobacteria</taxon>
        <taxon>Hyphomicrobiales</taxon>
        <taxon>Alsobacteraceae</taxon>
        <taxon>Alsobacter</taxon>
    </lineage>
</organism>
<proteinExistence type="predicted"/>
<feature type="transmembrane region" description="Helical" evidence="2">
    <location>
        <begin position="29"/>
        <end position="44"/>
    </location>
</feature>
<keyword evidence="2" id="KW-0812">Transmembrane</keyword>
<dbReference type="RefSeq" id="WP_406855605.1">
    <property type="nucleotide sequence ID" value="NZ_CP157484.1"/>
</dbReference>